<dbReference type="EMBL" id="JACEOL010000035">
    <property type="protein sequence ID" value="MBA4602800.1"/>
    <property type="molecule type" value="Genomic_DNA"/>
</dbReference>
<accession>A0A7W1XTI5</accession>
<gene>
    <name evidence="1" type="ORF">H2C83_10835</name>
</gene>
<dbReference type="InterPro" id="IPR026838">
    <property type="entry name" value="YheC/D"/>
</dbReference>
<organism evidence="1 2">
    <name type="scientific">Thermoactinomyces mirandus</name>
    <dbReference type="NCBI Taxonomy" id="2756294"/>
    <lineage>
        <taxon>Bacteria</taxon>
        <taxon>Bacillati</taxon>
        <taxon>Bacillota</taxon>
        <taxon>Bacilli</taxon>
        <taxon>Bacillales</taxon>
        <taxon>Thermoactinomycetaceae</taxon>
        <taxon>Thermoactinomyces</taxon>
    </lineage>
</organism>
<dbReference type="RefSeq" id="WP_181740710.1">
    <property type="nucleotide sequence ID" value="NZ_JACEOL010000035.1"/>
</dbReference>
<comment type="caution">
    <text evidence="1">The sequence shown here is derived from an EMBL/GenBank/DDBJ whole genome shotgun (WGS) entry which is preliminary data.</text>
</comment>
<dbReference type="Gene3D" id="3.30.470.20">
    <property type="entry name" value="ATP-grasp fold, B domain"/>
    <property type="match status" value="1"/>
</dbReference>
<protein>
    <submittedName>
        <fullName evidence="1">YheC/YheD family protein</fullName>
    </submittedName>
</protein>
<evidence type="ECO:0000313" key="2">
    <source>
        <dbReference type="Proteomes" id="UP000538292"/>
    </source>
</evidence>
<dbReference type="Pfam" id="PF14398">
    <property type="entry name" value="ATPgrasp_YheCD"/>
    <property type="match status" value="1"/>
</dbReference>
<reference evidence="1 2" key="1">
    <citation type="submission" date="2020-07" db="EMBL/GenBank/DDBJ databases">
        <title>Thermoactinomyces phylogeny.</title>
        <authorList>
            <person name="Dunlap C."/>
        </authorList>
    </citation>
    <scope>NUCLEOTIDE SEQUENCE [LARGE SCALE GENOMIC DNA]</scope>
    <source>
        <strain evidence="1 2">AMNI-1</strain>
    </source>
</reference>
<keyword evidence="2" id="KW-1185">Reference proteome</keyword>
<dbReference type="Proteomes" id="UP000538292">
    <property type="component" value="Unassembled WGS sequence"/>
</dbReference>
<dbReference type="AlphaFoldDB" id="A0A7W1XTI5"/>
<sequence length="367" mass="42513">MTENNKINTLGIMVCYENVKRSPPFGEAGFFAQLAIEGRKWGLEVCVFNPAKVNWKTRTVPAWQCRQNFWEKATVPVPVLVYDRCYYINGNHYLKYKPYVSKIINDPRIRLLGRALGGKYQTYLILNEHPEIRSYLPETKRLVHAQDIWPFLRKYTNILIKPNGGSHGRGVIAITRTPSHFLLKGRTRLNEPFSLRIHSPVELMRWIEQTIRHTRYIMQPLLSLFTPDHRPFDVRILVQKNYRKEWETTGLAIRVGKPNSVTSNLHGGGQAVSFKNFLHQHYPFSEAEKITSIIRFLSETVPPFIEQNHGPLVELGLDLGIDQQGHVWILEVNSKPGRSIFLKTGELEVRRRAVQFPIQYAYALLNS</sequence>
<name>A0A7W1XTI5_9BACL</name>
<evidence type="ECO:0000313" key="1">
    <source>
        <dbReference type="EMBL" id="MBA4602800.1"/>
    </source>
</evidence>
<dbReference type="SUPFAM" id="SSF56059">
    <property type="entry name" value="Glutathione synthetase ATP-binding domain-like"/>
    <property type="match status" value="1"/>
</dbReference>
<proteinExistence type="predicted"/>